<sequence>MPHKAGSISPKDNKKNKKDTSPERKVRQITVQSINKEHRVWIVVEPTETGLSLAEKIHQIATFRTRKILTITSASGRQVPLDNRPVFGSWSDMESFQDGEGWQVTWGDLDKSVVDRIFSKVVQVGGRKKDPK</sequence>
<feature type="region of interest" description="Disordered" evidence="1">
    <location>
        <begin position="1"/>
        <end position="29"/>
    </location>
</feature>
<evidence type="ECO:0000313" key="2">
    <source>
        <dbReference type="EMBL" id="OAD69217.1"/>
    </source>
</evidence>
<dbReference type="RefSeq" id="XP_018287257.1">
    <property type="nucleotide sequence ID" value="XM_018434078.1"/>
</dbReference>
<protein>
    <submittedName>
        <fullName evidence="2">Uncharacterized protein</fullName>
    </submittedName>
</protein>
<accession>A0A167KZB2</accession>
<dbReference type="EMBL" id="KV440992">
    <property type="protein sequence ID" value="OAD69217.1"/>
    <property type="molecule type" value="Genomic_DNA"/>
</dbReference>
<dbReference type="GeneID" id="28994984"/>
<reference evidence="3" key="1">
    <citation type="submission" date="2015-06" db="EMBL/GenBank/DDBJ databases">
        <title>Expansion of signal transduction pathways in fungi by whole-genome duplication.</title>
        <authorList>
            <consortium name="DOE Joint Genome Institute"/>
            <person name="Corrochano L.M."/>
            <person name="Kuo A."/>
            <person name="Marcet-Houben M."/>
            <person name="Polaino S."/>
            <person name="Salamov A."/>
            <person name="Villalobos J.M."/>
            <person name="Alvarez M.I."/>
            <person name="Avalos J."/>
            <person name="Benito E.P."/>
            <person name="Benoit I."/>
            <person name="Burger G."/>
            <person name="Camino L.P."/>
            <person name="Canovas D."/>
            <person name="Cerda-Olmedo E."/>
            <person name="Cheng J.-F."/>
            <person name="Dominguez A."/>
            <person name="Elias M."/>
            <person name="Eslava A.P."/>
            <person name="Glaser F."/>
            <person name="Grimwood J."/>
            <person name="Gutierrez G."/>
            <person name="Heitman J."/>
            <person name="Henrissat B."/>
            <person name="Iturriaga E.A."/>
            <person name="Lang B.F."/>
            <person name="Lavin J.L."/>
            <person name="Lee S."/>
            <person name="Li W."/>
            <person name="Lindquist E."/>
            <person name="Lopez-Garcia S."/>
            <person name="Luque E.M."/>
            <person name="Marcos A.T."/>
            <person name="Martin J."/>
            <person name="McCluskey K."/>
            <person name="Medina H.R."/>
            <person name="Miralles-Duran A."/>
            <person name="Miyazaki A."/>
            <person name="Munoz-Torres E."/>
            <person name="Oguiza J.A."/>
            <person name="Ohm R."/>
            <person name="Olmedo M."/>
            <person name="Orejas M."/>
            <person name="Ortiz-Castellanos L."/>
            <person name="Pisabarro A.G."/>
            <person name="Rodriguez-Romero J."/>
            <person name="Ruiz-Herrera J."/>
            <person name="Ruiz-Vazquez R."/>
            <person name="Sanz C."/>
            <person name="Schackwitz W."/>
            <person name="Schmutz J."/>
            <person name="Shahriari M."/>
            <person name="Shelest E."/>
            <person name="Silva-Franco F."/>
            <person name="Soanes D."/>
            <person name="Syed K."/>
            <person name="Tagua V.G."/>
            <person name="Talbot N.J."/>
            <person name="Thon M."/>
            <person name="De vries R.P."/>
            <person name="Wiebenga A."/>
            <person name="Yadav J.S."/>
            <person name="Braun E.L."/>
            <person name="Baker S."/>
            <person name="Garre V."/>
            <person name="Horwitz B."/>
            <person name="Torres-Martinez S."/>
            <person name="Idnurm A."/>
            <person name="Herrera-Estrella A."/>
            <person name="Gabaldon T."/>
            <person name="Grigoriev I.V."/>
        </authorList>
    </citation>
    <scope>NUCLEOTIDE SEQUENCE [LARGE SCALE GENOMIC DNA]</scope>
    <source>
        <strain evidence="3">NRRL 1555(-)</strain>
    </source>
</reference>
<organism evidence="2 3">
    <name type="scientific">Phycomyces blakesleeanus (strain ATCC 8743b / DSM 1359 / FGSC 10004 / NBRC 33097 / NRRL 1555)</name>
    <dbReference type="NCBI Taxonomy" id="763407"/>
    <lineage>
        <taxon>Eukaryota</taxon>
        <taxon>Fungi</taxon>
        <taxon>Fungi incertae sedis</taxon>
        <taxon>Mucoromycota</taxon>
        <taxon>Mucoromycotina</taxon>
        <taxon>Mucoromycetes</taxon>
        <taxon>Mucorales</taxon>
        <taxon>Phycomycetaceae</taxon>
        <taxon>Phycomyces</taxon>
    </lineage>
</organism>
<dbReference type="InParanoid" id="A0A167KZB2"/>
<evidence type="ECO:0000256" key="1">
    <source>
        <dbReference type="SAM" id="MobiDB-lite"/>
    </source>
</evidence>
<keyword evidence="3" id="KW-1185">Reference proteome</keyword>
<proteinExistence type="predicted"/>
<name>A0A167KZB2_PHYB8</name>
<dbReference type="Proteomes" id="UP000077315">
    <property type="component" value="Unassembled WGS sequence"/>
</dbReference>
<dbReference type="AlphaFoldDB" id="A0A167KZB2"/>
<dbReference type="STRING" id="763407.A0A167KZB2"/>
<dbReference type="OrthoDB" id="2381286at2759"/>
<gene>
    <name evidence="2" type="ORF">PHYBLDRAFT_159876</name>
</gene>
<dbReference type="VEuPathDB" id="FungiDB:PHYBLDRAFT_159876"/>
<evidence type="ECO:0000313" key="3">
    <source>
        <dbReference type="Proteomes" id="UP000077315"/>
    </source>
</evidence>